<comment type="caution">
    <text evidence="1">The sequence shown here is derived from an EMBL/GenBank/DDBJ whole genome shotgun (WGS) entry which is preliminary data.</text>
</comment>
<proteinExistence type="predicted"/>
<evidence type="ECO:0000313" key="2">
    <source>
        <dbReference type="Proteomes" id="UP000251314"/>
    </source>
</evidence>
<protein>
    <recommendedName>
        <fullName evidence="3">Core-binding (CB) domain-containing protein</fullName>
    </recommendedName>
</protein>
<sequence length="35" mass="3969">MPTHFEAFLLHKMNAGKLKVSTLSGYRSALKDGYR</sequence>
<accession>A0A329SYN0</accession>
<reference evidence="1 2" key="1">
    <citation type="submission" date="2018-01" db="EMBL/GenBank/DDBJ databases">
        <title>Draft genome of the strawberry crown rot pathogen Phytophthora cactorum.</title>
        <authorList>
            <person name="Armitage A.D."/>
            <person name="Lysoe E."/>
            <person name="Nellist C.F."/>
            <person name="Harrison R.J."/>
            <person name="Brurberg M.B."/>
        </authorList>
    </citation>
    <scope>NUCLEOTIDE SEQUENCE [LARGE SCALE GENOMIC DNA]</scope>
    <source>
        <strain evidence="1 2">10300</strain>
    </source>
</reference>
<organism evidence="1 2">
    <name type="scientific">Phytophthora cactorum</name>
    <dbReference type="NCBI Taxonomy" id="29920"/>
    <lineage>
        <taxon>Eukaryota</taxon>
        <taxon>Sar</taxon>
        <taxon>Stramenopiles</taxon>
        <taxon>Oomycota</taxon>
        <taxon>Peronosporomycetes</taxon>
        <taxon>Peronosporales</taxon>
        <taxon>Peronosporaceae</taxon>
        <taxon>Phytophthora</taxon>
    </lineage>
</organism>
<dbReference type="AlphaFoldDB" id="A0A329SYN0"/>
<dbReference type="Proteomes" id="UP000251314">
    <property type="component" value="Unassembled WGS sequence"/>
</dbReference>
<dbReference type="EMBL" id="MJFZ01000037">
    <property type="protein sequence ID" value="RAW41038.1"/>
    <property type="molecule type" value="Genomic_DNA"/>
</dbReference>
<gene>
    <name evidence="1" type="ORF">PC110_g2788</name>
</gene>
<evidence type="ECO:0000313" key="1">
    <source>
        <dbReference type="EMBL" id="RAW41038.1"/>
    </source>
</evidence>
<evidence type="ECO:0008006" key="3">
    <source>
        <dbReference type="Google" id="ProtNLM"/>
    </source>
</evidence>
<keyword evidence="2" id="KW-1185">Reference proteome</keyword>
<dbReference type="VEuPathDB" id="FungiDB:PC110_g2788"/>
<dbReference type="OrthoDB" id="126849at2759"/>
<name>A0A329SYN0_9STRA</name>